<name>A0ABQ9IS48_9CUCU</name>
<sequence length="383" mass="43889">MDFRGVPPMQTGGNITENWKFWKQRFLTYLRATEICKKEGATKCAQLLTLIGDEGMHIYNTFVIPDDQKDDLDYLILQYDSYFNPRRNLAFERHKLLICKQKEAQTIEQYATELKNLAKACELGELKDSLTKDILICGIKCENLREKLLEKDVDSLDEAISICINVENTKERNRQITNGTSSREAEVNAVRNQRSIEHVEIGAVSEEAWSAVLFVNDEPVTFKIDTGAMANIIPDGRFFVRNRKFIRRQTRSSRNKVKENQEVSPNKNKCETYRTVWVKEGNDKENEGNENIGNGENIEDTESPSTSGRSRGNLDNSFKSCGDVDDNVSTSTGSISEVDDDSDDSNNYFELGKSDETLKNINFYLKKRVRDSIWQKIKITRKV</sequence>
<comment type="caution">
    <text evidence="2">The sequence shown here is derived from an EMBL/GenBank/DDBJ whole genome shotgun (WGS) entry which is preliminary data.</text>
</comment>
<evidence type="ECO:0000313" key="2">
    <source>
        <dbReference type="EMBL" id="KAJ8963729.1"/>
    </source>
</evidence>
<feature type="compositionally biased region" description="Polar residues" evidence="1">
    <location>
        <begin position="303"/>
        <end position="319"/>
    </location>
</feature>
<protein>
    <recommendedName>
        <fullName evidence="4">Retrotransposon gag domain-containing protein</fullName>
    </recommendedName>
</protein>
<evidence type="ECO:0008006" key="4">
    <source>
        <dbReference type="Google" id="ProtNLM"/>
    </source>
</evidence>
<dbReference type="PANTHER" id="PTHR33198">
    <property type="entry name" value="ANK_REP_REGION DOMAIN-CONTAINING PROTEIN-RELATED"/>
    <property type="match status" value="1"/>
</dbReference>
<feature type="region of interest" description="Disordered" evidence="1">
    <location>
        <begin position="279"/>
        <end position="346"/>
    </location>
</feature>
<dbReference type="Proteomes" id="UP001162164">
    <property type="component" value="Unassembled WGS sequence"/>
</dbReference>
<dbReference type="EMBL" id="JAPWTJ010002995">
    <property type="protein sequence ID" value="KAJ8963729.1"/>
    <property type="molecule type" value="Genomic_DNA"/>
</dbReference>
<accession>A0ABQ9IS48</accession>
<reference evidence="2" key="1">
    <citation type="journal article" date="2023" name="Insect Mol. Biol.">
        <title>Genome sequencing provides insights into the evolution of gene families encoding plant cell wall-degrading enzymes in longhorned beetles.</title>
        <authorList>
            <person name="Shin N.R."/>
            <person name="Okamura Y."/>
            <person name="Kirsch R."/>
            <person name="Pauchet Y."/>
        </authorList>
    </citation>
    <scope>NUCLEOTIDE SEQUENCE</scope>
    <source>
        <strain evidence="2">MMC_N1</strain>
    </source>
</reference>
<gene>
    <name evidence="2" type="ORF">NQ317_012201</name>
</gene>
<organism evidence="2 3">
    <name type="scientific">Molorchus minor</name>
    <dbReference type="NCBI Taxonomy" id="1323400"/>
    <lineage>
        <taxon>Eukaryota</taxon>
        <taxon>Metazoa</taxon>
        <taxon>Ecdysozoa</taxon>
        <taxon>Arthropoda</taxon>
        <taxon>Hexapoda</taxon>
        <taxon>Insecta</taxon>
        <taxon>Pterygota</taxon>
        <taxon>Neoptera</taxon>
        <taxon>Endopterygota</taxon>
        <taxon>Coleoptera</taxon>
        <taxon>Polyphaga</taxon>
        <taxon>Cucujiformia</taxon>
        <taxon>Chrysomeloidea</taxon>
        <taxon>Cerambycidae</taxon>
        <taxon>Lamiinae</taxon>
        <taxon>Monochamini</taxon>
        <taxon>Molorchus</taxon>
    </lineage>
</organism>
<proteinExistence type="predicted"/>
<evidence type="ECO:0000256" key="1">
    <source>
        <dbReference type="SAM" id="MobiDB-lite"/>
    </source>
</evidence>
<keyword evidence="3" id="KW-1185">Reference proteome</keyword>
<evidence type="ECO:0000313" key="3">
    <source>
        <dbReference type="Proteomes" id="UP001162164"/>
    </source>
</evidence>